<protein>
    <submittedName>
        <fullName evidence="2">Uncharacterized protein</fullName>
    </submittedName>
</protein>
<organism evidence="2 3">
    <name type="scientific">Lottia gigantea</name>
    <name type="common">Giant owl limpet</name>
    <dbReference type="NCBI Taxonomy" id="225164"/>
    <lineage>
        <taxon>Eukaryota</taxon>
        <taxon>Metazoa</taxon>
        <taxon>Spiralia</taxon>
        <taxon>Lophotrochozoa</taxon>
        <taxon>Mollusca</taxon>
        <taxon>Gastropoda</taxon>
        <taxon>Patellogastropoda</taxon>
        <taxon>Lottioidea</taxon>
        <taxon>Lottiidae</taxon>
        <taxon>Lottia</taxon>
    </lineage>
</organism>
<keyword evidence="3" id="KW-1185">Reference proteome</keyword>
<dbReference type="CTD" id="20236526"/>
<proteinExistence type="predicted"/>
<dbReference type="Proteomes" id="UP000030746">
    <property type="component" value="Unassembled WGS sequence"/>
</dbReference>
<accession>V3ZSJ0</accession>
<dbReference type="EMBL" id="KB203274">
    <property type="protein sequence ID" value="ESO85540.1"/>
    <property type="molecule type" value="Genomic_DNA"/>
</dbReference>
<evidence type="ECO:0000313" key="3">
    <source>
        <dbReference type="Proteomes" id="UP000030746"/>
    </source>
</evidence>
<feature type="chain" id="PRO_5012407120" evidence="1">
    <location>
        <begin position="16"/>
        <end position="159"/>
    </location>
</feature>
<evidence type="ECO:0000313" key="2">
    <source>
        <dbReference type="EMBL" id="ESO85540.1"/>
    </source>
</evidence>
<gene>
    <name evidence="2" type="ORF">LOTGIDRAFT_155025</name>
</gene>
<evidence type="ECO:0000256" key="1">
    <source>
        <dbReference type="SAM" id="SignalP"/>
    </source>
</evidence>
<name>V3ZSJ0_LOTGI</name>
<dbReference type="KEGG" id="lgi:LOTGIDRAFT_155025"/>
<sequence length="159" mass="18207">MFLFIFMQHIATTEGIGKLNGCCNYCSLSTGSWMKLCFMVNPSGKIPVRRSVRRGSMPFRDLKSYLQNICCSLLDGFARKKIKVGHALGEKLSRLVERHWLDEASDRPDCIVCSDCSINGGRRQTKFRCRQCCVGLCVAPCNEIYHTRKLFKQCHFDRL</sequence>
<keyword evidence="1" id="KW-0732">Signal</keyword>
<feature type="signal peptide" evidence="1">
    <location>
        <begin position="1"/>
        <end position="15"/>
    </location>
</feature>
<dbReference type="AlphaFoldDB" id="V3ZSJ0"/>
<reference evidence="2 3" key="1">
    <citation type="journal article" date="2013" name="Nature">
        <title>Insights into bilaterian evolution from three spiralian genomes.</title>
        <authorList>
            <person name="Simakov O."/>
            <person name="Marletaz F."/>
            <person name="Cho S.J."/>
            <person name="Edsinger-Gonzales E."/>
            <person name="Havlak P."/>
            <person name="Hellsten U."/>
            <person name="Kuo D.H."/>
            <person name="Larsson T."/>
            <person name="Lv J."/>
            <person name="Arendt D."/>
            <person name="Savage R."/>
            <person name="Osoegawa K."/>
            <person name="de Jong P."/>
            <person name="Grimwood J."/>
            <person name="Chapman J.A."/>
            <person name="Shapiro H."/>
            <person name="Aerts A."/>
            <person name="Otillar R.P."/>
            <person name="Terry A.Y."/>
            <person name="Boore J.L."/>
            <person name="Grigoriev I.V."/>
            <person name="Lindberg D.R."/>
            <person name="Seaver E.C."/>
            <person name="Weisblat D.A."/>
            <person name="Putnam N.H."/>
            <person name="Rokhsar D.S."/>
        </authorList>
    </citation>
    <scope>NUCLEOTIDE SEQUENCE [LARGE SCALE GENOMIC DNA]</scope>
</reference>
<dbReference type="OrthoDB" id="6159815at2759"/>
<dbReference type="RefSeq" id="XP_009063784.1">
    <property type="nucleotide sequence ID" value="XM_009065536.1"/>
</dbReference>
<dbReference type="STRING" id="225164.V3ZSJ0"/>
<dbReference type="GeneID" id="20236526"/>
<dbReference type="HOGENOM" id="CLU_1662785_0_0_1"/>